<proteinExistence type="predicted"/>
<dbReference type="OrthoDB" id="405996at2759"/>
<evidence type="ECO:0000259" key="2">
    <source>
        <dbReference type="SMART" id="SM00128"/>
    </source>
</evidence>
<dbReference type="Proteomes" id="UP000886653">
    <property type="component" value="Unassembled WGS sequence"/>
</dbReference>
<dbReference type="SMART" id="SM00128">
    <property type="entry name" value="IPPc"/>
    <property type="match status" value="1"/>
</dbReference>
<sequence>MPSTKMRRNVKIRTITWNMHDSVPTGDLTELLGTLPAPSPNRPSSTCPGLLPQFNLDAFHPYHILLVCGQECPFSRDLLHSNGISWTERLEKYLCDQPGYDLHSSSNPTSPTDPVTPALTAISSESSSSATNGRASGSQSDHHSKGPYTLVAKERLQGIYLAVFVHNSALDYLTTTPSKSKVTAGLVGGRVGNKGGVGISLVFAGHSFLFVAAHLAAHTDRLEDRKQNVKKIADELDCEEWETGYWGRNRLRSIALPPTSLSAVDPLDSSAHSHSSGMSSSPSNLKDIGRKLLNDRDEQEPSRKKKRRANGESAFDRYDYVFFAGDLNFRLEVSRLHADWLMRSAQNQLKPAPSSSNAFPPYRPTSCIGTLSLDPTPLPVHRQDFSDALRFDQLKKVLDEPNGCFEGFEEAEITFAPTYKYDLLPPLKKRTLTATTISTSCSNPVPTMPSNALHLHIPKFPTKASSHYVSSTPVTPVTRSPPFQLLSPPLRQQEPSSPEIASFKTFQPTHTHTYSSQDITRPPQSSASNDWFITDRLSWSDEPQRLIRATSLGSMSRPHSLSNLNRSPLGQTKALEGYRMDKTLGGFCNSFLKFSPPPRPSTAIQVRLSLQSQSGKLGPNMPGSNSGMGVTTTPKNWASYADGALEDVHVEVIGSPTLIQPQVDDQCQSSKTNVDEESTWDSSAKQRVQSWTDRILYRSNIRVSDSEEEEVRASLMQWSKSGSPFVSPQPLACAPMKLRAPSSVRIPPRSKTKGLRKLSTVIVRKLQTVKLEEGLRTSEEDGVQSSSDDCHYVFPSQQSGMNRSRSMMASLMRPASRPSIGPRSAMSKSFSKRPSVGRLPLPVLFESATNTSAPRTPLLRPPSMRTSELRTPLFKPASRRHSVARTPLPPSFSQPGRKRSVTVGSRVFGTILSPRVLKAESGSLETGGQVKVGGRRGRSNTVTDRPHPSLTSIMSSSFLEQPKDRDWASTFSIKNWFQSHLQELIGTSTSASTEELDQFEEEVGPRLGECICLAYFSVNDLRAMEAYSDHRPVVGVFVVGIANC</sequence>
<dbReference type="EMBL" id="MU167348">
    <property type="protein sequence ID" value="KAG0142458.1"/>
    <property type="molecule type" value="Genomic_DNA"/>
</dbReference>
<dbReference type="InterPro" id="IPR046985">
    <property type="entry name" value="IP5"/>
</dbReference>
<feature type="compositionally biased region" description="Low complexity" evidence="1">
    <location>
        <begin position="118"/>
        <end position="138"/>
    </location>
</feature>
<evidence type="ECO:0000313" key="3">
    <source>
        <dbReference type="EMBL" id="KAG0142458.1"/>
    </source>
</evidence>
<dbReference type="PANTHER" id="PTHR11200:SF275">
    <property type="entry name" value="LD06095P"/>
    <property type="match status" value="1"/>
</dbReference>
<accession>A0A9P6NEB7</accession>
<keyword evidence="4" id="KW-1185">Reference proteome</keyword>
<feature type="compositionally biased region" description="Polar residues" evidence="1">
    <location>
        <begin position="504"/>
        <end position="527"/>
    </location>
</feature>
<dbReference type="PANTHER" id="PTHR11200">
    <property type="entry name" value="INOSITOL 5-PHOSPHATASE"/>
    <property type="match status" value="1"/>
</dbReference>
<gene>
    <name evidence="3" type="ORF">CROQUDRAFT_725114</name>
</gene>
<comment type="caution">
    <text evidence="3">The sequence shown here is derived from an EMBL/GenBank/DDBJ whole genome shotgun (WGS) entry which is preliminary data.</text>
</comment>
<feature type="domain" description="Inositol polyphosphate-related phosphatase" evidence="2">
    <location>
        <begin position="8"/>
        <end position="486"/>
    </location>
</feature>
<reference evidence="3" key="1">
    <citation type="submission" date="2013-11" db="EMBL/GenBank/DDBJ databases">
        <title>Genome sequence of the fusiform rust pathogen reveals effectors for host alternation and coevolution with pine.</title>
        <authorList>
            <consortium name="DOE Joint Genome Institute"/>
            <person name="Smith K."/>
            <person name="Pendleton A."/>
            <person name="Kubisiak T."/>
            <person name="Anderson C."/>
            <person name="Salamov A."/>
            <person name="Aerts A."/>
            <person name="Riley R."/>
            <person name="Clum A."/>
            <person name="Lindquist E."/>
            <person name="Ence D."/>
            <person name="Campbell M."/>
            <person name="Kronenberg Z."/>
            <person name="Feau N."/>
            <person name="Dhillon B."/>
            <person name="Hamelin R."/>
            <person name="Burleigh J."/>
            <person name="Smith J."/>
            <person name="Yandell M."/>
            <person name="Nelson C."/>
            <person name="Grigoriev I."/>
            <person name="Davis J."/>
        </authorList>
    </citation>
    <scope>NUCLEOTIDE SEQUENCE</scope>
    <source>
        <strain evidence="3">G11</strain>
    </source>
</reference>
<evidence type="ECO:0000313" key="4">
    <source>
        <dbReference type="Proteomes" id="UP000886653"/>
    </source>
</evidence>
<feature type="compositionally biased region" description="Low complexity" evidence="1">
    <location>
        <begin position="269"/>
        <end position="283"/>
    </location>
</feature>
<organism evidence="3 4">
    <name type="scientific">Cronartium quercuum f. sp. fusiforme G11</name>
    <dbReference type="NCBI Taxonomy" id="708437"/>
    <lineage>
        <taxon>Eukaryota</taxon>
        <taxon>Fungi</taxon>
        <taxon>Dikarya</taxon>
        <taxon>Basidiomycota</taxon>
        <taxon>Pucciniomycotina</taxon>
        <taxon>Pucciniomycetes</taxon>
        <taxon>Pucciniales</taxon>
        <taxon>Coleosporiaceae</taxon>
        <taxon>Cronartium</taxon>
    </lineage>
</organism>
<feature type="region of interest" description="Disordered" evidence="1">
    <location>
        <begin position="102"/>
        <end position="146"/>
    </location>
</feature>
<dbReference type="SUPFAM" id="SSF56219">
    <property type="entry name" value="DNase I-like"/>
    <property type="match status" value="1"/>
</dbReference>
<feature type="region of interest" description="Disordered" evidence="1">
    <location>
        <begin position="927"/>
        <end position="949"/>
    </location>
</feature>
<dbReference type="GO" id="GO:0004439">
    <property type="term" value="F:phosphatidylinositol-4,5-bisphosphate 5-phosphatase activity"/>
    <property type="evidence" value="ECO:0007669"/>
    <property type="project" value="TreeGrafter"/>
</dbReference>
<name>A0A9P6NEB7_9BASI</name>
<dbReference type="AlphaFoldDB" id="A0A9P6NEB7"/>
<feature type="compositionally biased region" description="Polar residues" evidence="1">
    <location>
        <begin position="939"/>
        <end position="949"/>
    </location>
</feature>
<dbReference type="Pfam" id="PF22669">
    <property type="entry name" value="Exo_endo_phos2"/>
    <property type="match status" value="1"/>
</dbReference>
<dbReference type="InterPro" id="IPR036691">
    <property type="entry name" value="Endo/exonu/phosph_ase_sf"/>
</dbReference>
<dbReference type="GO" id="GO:0046856">
    <property type="term" value="P:phosphatidylinositol dephosphorylation"/>
    <property type="evidence" value="ECO:0007669"/>
    <property type="project" value="InterPro"/>
</dbReference>
<feature type="region of interest" description="Disordered" evidence="1">
    <location>
        <begin position="503"/>
        <end position="527"/>
    </location>
</feature>
<feature type="region of interest" description="Disordered" evidence="1">
    <location>
        <begin position="877"/>
        <end position="900"/>
    </location>
</feature>
<feature type="region of interest" description="Disordered" evidence="1">
    <location>
        <begin position="265"/>
        <end position="288"/>
    </location>
</feature>
<dbReference type="InterPro" id="IPR000300">
    <property type="entry name" value="IPPc"/>
</dbReference>
<dbReference type="Gene3D" id="3.60.10.10">
    <property type="entry name" value="Endonuclease/exonuclease/phosphatase"/>
    <property type="match status" value="1"/>
</dbReference>
<feature type="region of interest" description="Disordered" evidence="1">
    <location>
        <begin position="814"/>
        <end position="833"/>
    </location>
</feature>
<protein>
    <recommendedName>
        <fullName evidence="2">Inositol polyphosphate-related phosphatase domain-containing protein</fullName>
    </recommendedName>
</protein>
<evidence type="ECO:0000256" key="1">
    <source>
        <dbReference type="SAM" id="MobiDB-lite"/>
    </source>
</evidence>
<feature type="compositionally biased region" description="Polar residues" evidence="1">
    <location>
        <begin position="103"/>
        <end position="113"/>
    </location>
</feature>